<sequence length="67" mass="7350">MDPRERPDHADLTREWSAKRPPPPEKTDSDGHDRANASHPSVPAQAESAPAESAPAIDRPVALHRRP</sequence>
<name>A0A0P6V9Z7_9XANT</name>
<gene>
    <name evidence="2" type="ORF">XAXN_19615</name>
</gene>
<dbReference type="EMBL" id="JFAQ01000264">
    <property type="protein sequence ID" value="KPL47499.1"/>
    <property type="molecule type" value="Genomic_DNA"/>
</dbReference>
<evidence type="ECO:0000256" key="1">
    <source>
        <dbReference type="SAM" id="MobiDB-lite"/>
    </source>
</evidence>
<accession>A0A0P6V9Z7</accession>
<proteinExistence type="predicted"/>
<feature type="compositionally biased region" description="Basic and acidic residues" evidence="1">
    <location>
        <begin position="1"/>
        <end position="36"/>
    </location>
</feature>
<evidence type="ECO:0000313" key="3">
    <source>
        <dbReference type="Proteomes" id="UP000054035"/>
    </source>
</evidence>
<feature type="region of interest" description="Disordered" evidence="1">
    <location>
        <begin position="1"/>
        <end position="67"/>
    </location>
</feature>
<reference evidence="2 3" key="1">
    <citation type="submission" date="2014-02" db="EMBL/GenBank/DDBJ databases">
        <title>Genome sequence of Xanthomonas axonopodis DSM 3585 (T).</title>
        <authorList>
            <person name="Midha S."/>
            <person name="Patil P.B."/>
        </authorList>
    </citation>
    <scope>NUCLEOTIDE SEQUENCE [LARGE SCALE GENOMIC DNA]</scope>
    <source>
        <strain evidence="2 3">DSM 3585</strain>
    </source>
</reference>
<organism evidence="2 3">
    <name type="scientific">Xanthomonas axonopodis</name>
    <dbReference type="NCBI Taxonomy" id="53413"/>
    <lineage>
        <taxon>Bacteria</taxon>
        <taxon>Pseudomonadati</taxon>
        <taxon>Pseudomonadota</taxon>
        <taxon>Gammaproteobacteria</taxon>
        <taxon>Lysobacterales</taxon>
        <taxon>Lysobacteraceae</taxon>
        <taxon>Xanthomonas</taxon>
    </lineage>
</organism>
<protein>
    <submittedName>
        <fullName evidence="2">Uncharacterized protein</fullName>
    </submittedName>
</protein>
<feature type="compositionally biased region" description="Low complexity" evidence="1">
    <location>
        <begin position="40"/>
        <end position="56"/>
    </location>
</feature>
<comment type="caution">
    <text evidence="2">The sequence shown here is derived from an EMBL/GenBank/DDBJ whole genome shotgun (WGS) entry which is preliminary data.</text>
</comment>
<evidence type="ECO:0000313" key="2">
    <source>
        <dbReference type="EMBL" id="KPL47499.1"/>
    </source>
</evidence>
<dbReference type="AlphaFoldDB" id="A0A0P6V9Z7"/>
<dbReference type="Proteomes" id="UP000054035">
    <property type="component" value="Unassembled WGS sequence"/>
</dbReference>
<dbReference type="PATRIC" id="fig|53413.25.peg.2596"/>